<evidence type="ECO:0000313" key="6">
    <source>
        <dbReference type="Proteomes" id="UP000027361"/>
    </source>
</evidence>
<dbReference type="RefSeq" id="XP_013241864.1">
    <property type="nucleotide sequence ID" value="XM_013386410.1"/>
</dbReference>
<dbReference type="OMA" id="QECETIE"/>
<feature type="compositionally biased region" description="Low complexity" evidence="3">
    <location>
        <begin position="11"/>
        <end position="34"/>
    </location>
</feature>
<feature type="compositionally biased region" description="Basic and acidic residues" evidence="3">
    <location>
        <begin position="549"/>
        <end position="560"/>
    </location>
</feature>
<proteinExistence type="predicted"/>
<sequence length="581" mass="61659">MDQSAFRQLLSAKSSSGSAASSSTPGNSSGSSSSHMRAFGVAPKRPTASATGRGGANVFQPRKVEKQRQDSRPNHQQGSKKKKASSLGEGYVDRAEARRRGDKDEFADAEKLLEGYKSRNEGRDASELEEEMRHLGGDEKHSVLVKGLDFALLQANKEKLRGEGRVDAYGHNAIEDDDLEAAFAQGVAGARTEPEAHLTDQGPLSAASDEFARAKMEGKFKPIGLATGSNEKPEYKIVNGKRMRKKRKNPPVEAALPAPAARQATDPAVSSRLPQRQPEGRAPTKQSVDVNTALGEPSITSALQRTPKKPHKNVASQTTTGDNQISDSDVERQPERESASVKRAEYPALSVEKAPTPALVAASSSIPQDPLGDDDEDIFAGAGEWVGVADDEDEEFEQECETIEEDDCTLAQPSKIGSGKRGWFADFVTEKDSSGTLDIQLPSGLSNILDSAKASSFSAVPGAAVTTSSADAARPKLSASTDKSAAGPAGTGRLQGFSDSALPSEVSREMLKREMEREGRRAVAIANARRDRKAKRAHAGAGAGPNGEDGERVDGDEGRQEKKRRGNNGHSGGGGDAYDSD</sequence>
<feature type="compositionally biased region" description="Basic and acidic residues" evidence="3">
    <location>
        <begin position="329"/>
        <end position="345"/>
    </location>
</feature>
<gene>
    <name evidence="5" type="ORF">K437DRAFT_295483</name>
</gene>
<keyword evidence="6" id="KW-1185">Reference proteome</keyword>
<comment type="caution">
    <text evidence="5">The sequence shown here is derived from an EMBL/GenBank/DDBJ whole genome shotgun (WGS) entry which is preliminary data.</text>
</comment>
<dbReference type="GeneID" id="25267264"/>
<dbReference type="GO" id="GO:0005634">
    <property type="term" value="C:nucleus"/>
    <property type="evidence" value="ECO:0007669"/>
    <property type="project" value="UniProtKB-SubCell"/>
</dbReference>
<evidence type="ECO:0000313" key="5">
    <source>
        <dbReference type="EMBL" id="KDN41863.1"/>
    </source>
</evidence>
<comment type="subcellular location">
    <subcellularLocation>
        <location evidence="1">Nucleus</location>
    </subcellularLocation>
</comment>
<evidence type="ECO:0000256" key="2">
    <source>
        <dbReference type="ARBA" id="ARBA00023242"/>
    </source>
</evidence>
<feature type="compositionally biased region" description="Basic and acidic residues" evidence="3">
    <location>
        <begin position="91"/>
        <end position="135"/>
    </location>
</feature>
<dbReference type="Proteomes" id="UP000027361">
    <property type="component" value="Unassembled WGS sequence"/>
</dbReference>
<dbReference type="STRING" id="1037660.A0A066VNL7"/>
<feature type="compositionally biased region" description="Basic and acidic residues" evidence="3">
    <location>
        <begin position="506"/>
        <end position="521"/>
    </location>
</feature>
<evidence type="ECO:0000256" key="3">
    <source>
        <dbReference type="SAM" id="MobiDB-lite"/>
    </source>
</evidence>
<feature type="compositionally biased region" description="Low complexity" evidence="3">
    <location>
        <begin position="251"/>
        <end position="264"/>
    </location>
</feature>
<dbReference type="InterPro" id="IPR039896">
    <property type="entry name" value="Red-like"/>
</dbReference>
<protein>
    <recommendedName>
        <fullName evidence="4">RED-like N-terminal domain-containing protein</fullName>
    </recommendedName>
</protein>
<reference evidence="5 6" key="1">
    <citation type="submission" date="2014-05" db="EMBL/GenBank/DDBJ databases">
        <title>Draft genome sequence of a rare smut relative, Tilletiaria anomala UBC 951.</title>
        <authorList>
            <consortium name="DOE Joint Genome Institute"/>
            <person name="Toome M."/>
            <person name="Kuo A."/>
            <person name="Henrissat B."/>
            <person name="Lipzen A."/>
            <person name="Tritt A."/>
            <person name="Yoshinaga Y."/>
            <person name="Zane M."/>
            <person name="Barry K."/>
            <person name="Grigoriev I.V."/>
            <person name="Spatafora J.W."/>
            <person name="Aimea M.C."/>
        </authorList>
    </citation>
    <scope>NUCLEOTIDE SEQUENCE [LARGE SCALE GENOMIC DNA]</scope>
    <source>
        <strain evidence="5 6">UBC 951</strain>
    </source>
</reference>
<feature type="compositionally biased region" description="Basic residues" evidence="3">
    <location>
        <begin position="239"/>
        <end position="249"/>
    </location>
</feature>
<dbReference type="EMBL" id="JMSN01000075">
    <property type="protein sequence ID" value="KDN41863.1"/>
    <property type="molecule type" value="Genomic_DNA"/>
</dbReference>
<evidence type="ECO:0000259" key="4">
    <source>
        <dbReference type="Pfam" id="PF07808"/>
    </source>
</evidence>
<feature type="region of interest" description="Disordered" evidence="3">
    <location>
        <begin position="459"/>
        <end position="581"/>
    </location>
</feature>
<dbReference type="OrthoDB" id="3366823at2759"/>
<dbReference type="InParanoid" id="A0A066VNL7"/>
<dbReference type="PANTHER" id="PTHR12765">
    <property type="entry name" value="RED PROTEIN IK FACTOR CYTOKINE IK"/>
    <property type="match status" value="1"/>
</dbReference>
<evidence type="ECO:0000256" key="1">
    <source>
        <dbReference type="ARBA" id="ARBA00004123"/>
    </source>
</evidence>
<dbReference type="InterPro" id="IPR012916">
    <property type="entry name" value="RED_N"/>
</dbReference>
<feature type="compositionally biased region" description="Polar residues" evidence="3">
    <location>
        <begin position="314"/>
        <end position="327"/>
    </location>
</feature>
<dbReference type="HOGENOM" id="CLU_469449_0_0_1"/>
<dbReference type="AlphaFoldDB" id="A0A066VNL7"/>
<feature type="compositionally biased region" description="Basic and acidic residues" evidence="3">
    <location>
        <begin position="62"/>
        <end position="73"/>
    </location>
</feature>
<name>A0A066VNL7_TILAU</name>
<accession>A0A066VNL7</accession>
<keyword evidence="2" id="KW-0539">Nucleus</keyword>
<dbReference type="Pfam" id="PF07808">
    <property type="entry name" value="RED_N"/>
    <property type="match status" value="1"/>
</dbReference>
<feature type="region of interest" description="Disordered" evidence="3">
    <location>
        <begin position="221"/>
        <end position="377"/>
    </location>
</feature>
<organism evidence="5 6">
    <name type="scientific">Tilletiaria anomala (strain ATCC 24038 / CBS 436.72 / UBC 951)</name>
    <dbReference type="NCBI Taxonomy" id="1037660"/>
    <lineage>
        <taxon>Eukaryota</taxon>
        <taxon>Fungi</taxon>
        <taxon>Dikarya</taxon>
        <taxon>Basidiomycota</taxon>
        <taxon>Ustilaginomycotina</taxon>
        <taxon>Exobasidiomycetes</taxon>
        <taxon>Georgefischeriales</taxon>
        <taxon>Tilletiariaceae</taxon>
        <taxon>Tilletiaria</taxon>
    </lineage>
</organism>
<feature type="region of interest" description="Disordered" evidence="3">
    <location>
        <begin position="1"/>
        <end position="135"/>
    </location>
</feature>
<feature type="domain" description="RED-like N-terminal" evidence="4">
    <location>
        <begin position="77"/>
        <end position="166"/>
    </location>
</feature>
<feature type="compositionally biased region" description="Gly residues" evidence="3">
    <location>
        <begin position="569"/>
        <end position="581"/>
    </location>
</feature>